<sequence length="107" mass="11579">MAFKNQLPANLHSFFLTCENRGSSFYFLSPVRPSSHVVALSILPVGRLACVFWVTEPWTSGAGAVHSCRRHLIFLPGFPSAAGLLCATTQVMPPPRLPGSPDVKEKG</sequence>
<dbReference type="EMBL" id="JAHRIN010069392">
    <property type="protein sequence ID" value="MEQ2216032.1"/>
    <property type="molecule type" value="Genomic_DNA"/>
</dbReference>
<proteinExistence type="predicted"/>
<organism evidence="1 2">
    <name type="scientific">Xenoophorus captivus</name>
    <dbReference type="NCBI Taxonomy" id="1517983"/>
    <lineage>
        <taxon>Eukaryota</taxon>
        <taxon>Metazoa</taxon>
        <taxon>Chordata</taxon>
        <taxon>Craniata</taxon>
        <taxon>Vertebrata</taxon>
        <taxon>Euteleostomi</taxon>
        <taxon>Actinopterygii</taxon>
        <taxon>Neopterygii</taxon>
        <taxon>Teleostei</taxon>
        <taxon>Neoteleostei</taxon>
        <taxon>Acanthomorphata</taxon>
        <taxon>Ovalentaria</taxon>
        <taxon>Atherinomorphae</taxon>
        <taxon>Cyprinodontiformes</taxon>
        <taxon>Goodeidae</taxon>
        <taxon>Xenoophorus</taxon>
    </lineage>
</organism>
<gene>
    <name evidence="1" type="ORF">XENOCAPTIV_009720</name>
</gene>
<evidence type="ECO:0000313" key="1">
    <source>
        <dbReference type="EMBL" id="MEQ2216032.1"/>
    </source>
</evidence>
<reference evidence="1 2" key="1">
    <citation type="submission" date="2021-06" db="EMBL/GenBank/DDBJ databases">
        <authorList>
            <person name="Palmer J.M."/>
        </authorList>
    </citation>
    <scope>NUCLEOTIDE SEQUENCE [LARGE SCALE GENOMIC DNA]</scope>
    <source>
        <strain evidence="1 2">XC_2019</strain>
        <tissue evidence="1">Muscle</tissue>
    </source>
</reference>
<accession>A0ABV0S617</accession>
<name>A0ABV0S617_9TELE</name>
<keyword evidence="2" id="KW-1185">Reference proteome</keyword>
<evidence type="ECO:0000313" key="2">
    <source>
        <dbReference type="Proteomes" id="UP001434883"/>
    </source>
</evidence>
<comment type="caution">
    <text evidence="1">The sequence shown here is derived from an EMBL/GenBank/DDBJ whole genome shotgun (WGS) entry which is preliminary data.</text>
</comment>
<protein>
    <submittedName>
        <fullName evidence="1">Uncharacterized protein</fullName>
    </submittedName>
</protein>
<dbReference type="Proteomes" id="UP001434883">
    <property type="component" value="Unassembled WGS sequence"/>
</dbReference>